<proteinExistence type="predicted"/>
<dbReference type="OrthoDB" id="6140905at2759"/>
<dbReference type="EMBL" id="CAJPWZ010001564">
    <property type="protein sequence ID" value="CAG2217701.1"/>
    <property type="molecule type" value="Genomic_DNA"/>
</dbReference>
<reference evidence="3" key="1">
    <citation type="submission" date="2021-03" db="EMBL/GenBank/DDBJ databases">
        <authorList>
            <person name="Bekaert M."/>
        </authorList>
    </citation>
    <scope>NUCLEOTIDE SEQUENCE</scope>
</reference>
<gene>
    <name evidence="3" type="ORF">MEDL_31364</name>
</gene>
<protein>
    <submittedName>
        <fullName evidence="3">Uncharacterized protein</fullName>
    </submittedName>
</protein>
<keyword evidence="4" id="KW-1185">Reference proteome</keyword>
<sequence length="164" mass="17599">MAAGDTDSTLYIGIGVGAGVVVIALCVVVAIIINRRKGNTNKNGIEVQPGIDSNDDDSDGLKYNTLYHASEQQEIMEGDYHTVELHGKQGLNGLQNIESDYSKVDGNYSSIDIVNIPKTGIKIKSPESETQRPEEGMSNNIKHGTSGSSVEYAVVDKTGRNDKT</sequence>
<keyword evidence="2" id="KW-0472">Membrane</keyword>
<dbReference type="Proteomes" id="UP000683360">
    <property type="component" value="Unassembled WGS sequence"/>
</dbReference>
<feature type="compositionally biased region" description="Basic and acidic residues" evidence="1">
    <location>
        <begin position="124"/>
        <end position="135"/>
    </location>
</feature>
<evidence type="ECO:0000256" key="2">
    <source>
        <dbReference type="SAM" id="Phobius"/>
    </source>
</evidence>
<organism evidence="3 4">
    <name type="scientific">Mytilus edulis</name>
    <name type="common">Blue mussel</name>
    <dbReference type="NCBI Taxonomy" id="6550"/>
    <lineage>
        <taxon>Eukaryota</taxon>
        <taxon>Metazoa</taxon>
        <taxon>Spiralia</taxon>
        <taxon>Lophotrochozoa</taxon>
        <taxon>Mollusca</taxon>
        <taxon>Bivalvia</taxon>
        <taxon>Autobranchia</taxon>
        <taxon>Pteriomorphia</taxon>
        <taxon>Mytilida</taxon>
        <taxon>Mytiloidea</taxon>
        <taxon>Mytilidae</taxon>
        <taxon>Mytilinae</taxon>
        <taxon>Mytilus</taxon>
    </lineage>
</organism>
<feature type="region of interest" description="Disordered" evidence="1">
    <location>
        <begin position="123"/>
        <end position="164"/>
    </location>
</feature>
<evidence type="ECO:0000313" key="3">
    <source>
        <dbReference type="EMBL" id="CAG2217701.1"/>
    </source>
</evidence>
<comment type="caution">
    <text evidence="3">The sequence shown here is derived from an EMBL/GenBank/DDBJ whole genome shotgun (WGS) entry which is preliminary data.</text>
</comment>
<evidence type="ECO:0000313" key="4">
    <source>
        <dbReference type="Proteomes" id="UP000683360"/>
    </source>
</evidence>
<keyword evidence="2" id="KW-0812">Transmembrane</keyword>
<keyword evidence="2" id="KW-1133">Transmembrane helix</keyword>
<accession>A0A8S3SHQ7</accession>
<name>A0A8S3SHQ7_MYTED</name>
<evidence type="ECO:0000256" key="1">
    <source>
        <dbReference type="SAM" id="MobiDB-lite"/>
    </source>
</evidence>
<dbReference type="AlphaFoldDB" id="A0A8S3SHQ7"/>
<feature type="compositionally biased region" description="Polar residues" evidence="1">
    <location>
        <begin position="137"/>
        <end position="149"/>
    </location>
</feature>
<feature type="transmembrane region" description="Helical" evidence="2">
    <location>
        <begin position="12"/>
        <end position="33"/>
    </location>
</feature>